<reference evidence="2" key="1">
    <citation type="journal article" date="2020" name="Nature">
        <title>Giant virus diversity and host interactions through global metagenomics.</title>
        <authorList>
            <person name="Schulz F."/>
            <person name="Roux S."/>
            <person name="Paez-Espino D."/>
            <person name="Jungbluth S."/>
            <person name="Walsh D.A."/>
            <person name="Denef V.J."/>
            <person name="McMahon K.D."/>
            <person name="Konstantinidis K.T."/>
            <person name="Eloe-Fadrosh E.A."/>
            <person name="Kyrpides N.C."/>
            <person name="Woyke T."/>
        </authorList>
    </citation>
    <scope>NUCLEOTIDE SEQUENCE</scope>
    <source>
        <strain evidence="2">GVMAG-M-3300020166-5</strain>
    </source>
</reference>
<evidence type="ECO:0000256" key="1">
    <source>
        <dbReference type="SAM" id="Phobius"/>
    </source>
</evidence>
<protein>
    <submittedName>
        <fullName evidence="2">Uncharacterized protein</fullName>
    </submittedName>
</protein>
<keyword evidence="1" id="KW-0472">Membrane</keyword>
<dbReference type="AlphaFoldDB" id="A0A6C0BZ98"/>
<proteinExistence type="predicted"/>
<organism evidence="2">
    <name type="scientific">viral metagenome</name>
    <dbReference type="NCBI Taxonomy" id="1070528"/>
    <lineage>
        <taxon>unclassified sequences</taxon>
        <taxon>metagenomes</taxon>
        <taxon>organismal metagenomes</taxon>
    </lineage>
</organism>
<name>A0A6C0BZ98_9ZZZZ</name>
<keyword evidence="1" id="KW-0812">Transmembrane</keyword>
<feature type="transmembrane region" description="Helical" evidence="1">
    <location>
        <begin position="36"/>
        <end position="55"/>
    </location>
</feature>
<sequence length="219" mass="24805">MNDIQHDKLVGEFGKGRTLINKNVVHLTKQEFNKNLLGLTIFIFMGVMVIPNYLIKSKHFFLASLYCSNLDMIATVLGFAGGPFDIWKYLYNPSAISYYGFLSSTLINFFALIGVGIVCFLDARLNNNIFSGLSRYIIAIVITYLLPGNIIVYIMNTFSEYLFKMNITYRLRYSLVIAFGLIFVAAIIAFERFLGGIADVPVESALKYLLQKENLNKLI</sequence>
<feature type="transmembrane region" description="Helical" evidence="1">
    <location>
        <begin position="96"/>
        <end position="121"/>
    </location>
</feature>
<feature type="transmembrane region" description="Helical" evidence="1">
    <location>
        <begin position="62"/>
        <end position="84"/>
    </location>
</feature>
<keyword evidence="1" id="KW-1133">Transmembrane helix</keyword>
<feature type="transmembrane region" description="Helical" evidence="1">
    <location>
        <begin position="175"/>
        <end position="194"/>
    </location>
</feature>
<evidence type="ECO:0000313" key="2">
    <source>
        <dbReference type="EMBL" id="QHS96708.1"/>
    </source>
</evidence>
<accession>A0A6C0BZ98</accession>
<dbReference type="EMBL" id="MN739278">
    <property type="protein sequence ID" value="QHS96708.1"/>
    <property type="molecule type" value="Genomic_DNA"/>
</dbReference>
<feature type="transmembrane region" description="Helical" evidence="1">
    <location>
        <begin position="133"/>
        <end position="155"/>
    </location>
</feature>